<feature type="domain" description="YqaJ viral recombinase" evidence="1">
    <location>
        <begin position="18"/>
        <end position="146"/>
    </location>
</feature>
<dbReference type="Gene3D" id="3.90.320.10">
    <property type="match status" value="1"/>
</dbReference>
<accession>A0ABN2UH11</accession>
<name>A0ABN2UH11_9MICO</name>
<protein>
    <recommendedName>
        <fullName evidence="1">YqaJ viral recombinase domain-containing protein</fullName>
    </recommendedName>
</protein>
<dbReference type="SUPFAM" id="SSF52980">
    <property type="entry name" value="Restriction endonuclease-like"/>
    <property type="match status" value="1"/>
</dbReference>
<evidence type="ECO:0000259" key="1">
    <source>
        <dbReference type="Pfam" id="PF09588"/>
    </source>
</evidence>
<keyword evidence="3" id="KW-1185">Reference proteome</keyword>
<evidence type="ECO:0000313" key="2">
    <source>
        <dbReference type="EMBL" id="GAA2037502.1"/>
    </source>
</evidence>
<gene>
    <name evidence="2" type="ORF">GCM10009740_31660</name>
</gene>
<dbReference type="InterPro" id="IPR011335">
    <property type="entry name" value="Restrct_endonuc-II-like"/>
</dbReference>
<dbReference type="InterPro" id="IPR011604">
    <property type="entry name" value="PDDEXK-like_dom_sf"/>
</dbReference>
<dbReference type="EMBL" id="BAAANB010000021">
    <property type="protein sequence ID" value="GAA2037502.1"/>
    <property type="molecule type" value="Genomic_DNA"/>
</dbReference>
<sequence>MTATLIPTLSPASPEWAKRMSASKVAAVVGHSPYESRFSLWHKMSGNLDWDDGENADEKKRGHYLEPALRQWFRDQHPDMRVERTGTWERDLFDWQVASPDALVDDEDILECKTSTKDWEWGEAGTGEVPVYYDDQAQWTLLVTGRRRCYFSVLTSFMEFREYIVDANPQKQAWLVTEADSFMRSLGQRAPSIDEHDATYRAIRKLHPDIEDTEVEIDLTLALEYAAAKAAKDDAETAYRGAAAQISEQLGNARVAKTPTGLTVAYRRAGRGGSTPYLNPARGLTATLLTERTAS</sequence>
<dbReference type="Proteomes" id="UP001501285">
    <property type="component" value="Unassembled WGS sequence"/>
</dbReference>
<proteinExistence type="predicted"/>
<evidence type="ECO:0000313" key="3">
    <source>
        <dbReference type="Proteomes" id="UP001501285"/>
    </source>
</evidence>
<dbReference type="Pfam" id="PF09588">
    <property type="entry name" value="YqaJ"/>
    <property type="match status" value="1"/>
</dbReference>
<organism evidence="2 3">
    <name type="scientific">Terrabacter terrae</name>
    <dbReference type="NCBI Taxonomy" id="318434"/>
    <lineage>
        <taxon>Bacteria</taxon>
        <taxon>Bacillati</taxon>
        <taxon>Actinomycetota</taxon>
        <taxon>Actinomycetes</taxon>
        <taxon>Micrococcales</taxon>
        <taxon>Intrasporangiaceae</taxon>
        <taxon>Terrabacter</taxon>
    </lineage>
</organism>
<dbReference type="NCBIfam" id="TIGR03033">
    <property type="entry name" value="phage_rel_nuc"/>
    <property type="match status" value="1"/>
</dbReference>
<reference evidence="2 3" key="1">
    <citation type="journal article" date="2019" name="Int. J. Syst. Evol. Microbiol.">
        <title>The Global Catalogue of Microorganisms (GCM) 10K type strain sequencing project: providing services to taxonomists for standard genome sequencing and annotation.</title>
        <authorList>
            <consortium name="The Broad Institute Genomics Platform"/>
            <consortium name="The Broad Institute Genome Sequencing Center for Infectious Disease"/>
            <person name="Wu L."/>
            <person name="Ma J."/>
        </authorList>
    </citation>
    <scope>NUCLEOTIDE SEQUENCE [LARGE SCALE GENOMIC DNA]</scope>
    <source>
        <strain evidence="2 3">JCM 14283</strain>
    </source>
</reference>
<comment type="caution">
    <text evidence="2">The sequence shown here is derived from an EMBL/GenBank/DDBJ whole genome shotgun (WGS) entry which is preliminary data.</text>
</comment>
<dbReference type="RefSeq" id="WP_343993072.1">
    <property type="nucleotide sequence ID" value="NZ_BAAANB010000021.1"/>
</dbReference>
<dbReference type="InterPro" id="IPR017482">
    <property type="entry name" value="Lambda-type_endonuclease"/>
</dbReference>
<dbReference type="InterPro" id="IPR019080">
    <property type="entry name" value="YqaJ_viral_recombinase"/>
</dbReference>